<dbReference type="PANTHER" id="PTHR24241:SF22">
    <property type="entry name" value="GONADOTROPIN-RELEASING HORMONE RECEPTOR"/>
    <property type="match status" value="1"/>
</dbReference>
<dbReference type="PRINTS" id="PR00237">
    <property type="entry name" value="GPCRRHODOPSN"/>
</dbReference>
<evidence type="ECO:0000256" key="3">
    <source>
        <dbReference type="ARBA" id="ARBA00022475"/>
    </source>
</evidence>
<evidence type="ECO:0000256" key="7">
    <source>
        <dbReference type="ARBA" id="ARBA00023040"/>
    </source>
</evidence>
<feature type="compositionally biased region" description="Gly residues" evidence="14">
    <location>
        <begin position="1"/>
        <end position="11"/>
    </location>
</feature>
<proteinExistence type="predicted"/>
<keyword evidence="4" id="KW-0597">Phosphoprotein</keyword>
<evidence type="ECO:0000259" key="16">
    <source>
        <dbReference type="PROSITE" id="PS50262"/>
    </source>
</evidence>
<evidence type="ECO:0000256" key="10">
    <source>
        <dbReference type="ARBA" id="ARBA00023170"/>
    </source>
</evidence>
<feature type="domain" description="G-protein coupled receptors family 1 profile" evidence="16">
    <location>
        <begin position="34"/>
        <end position="283"/>
    </location>
</feature>
<evidence type="ECO:0000256" key="12">
    <source>
        <dbReference type="ARBA" id="ARBA00023224"/>
    </source>
</evidence>
<keyword evidence="7" id="KW-0297">G-protein coupled receptor</keyword>
<feature type="transmembrane region" description="Helical" evidence="15">
    <location>
        <begin position="38"/>
        <end position="57"/>
    </location>
</feature>
<dbReference type="SUPFAM" id="SSF81321">
    <property type="entry name" value="Family A G protein-coupled receptor-like"/>
    <property type="match status" value="1"/>
</dbReference>
<dbReference type="InterPro" id="IPR017452">
    <property type="entry name" value="GPCR_Rhodpsn_7TM"/>
</dbReference>
<feature type="compositionally biased region" description="Polar residues" evidence="14">
    <location>
        <begin position="12"/>
        <end position="22"/>
    </location>
</feature>
<dbReference type="InterPro" id="IPR001658">
    <property type="entry name" value="GphnRH_fam_rcpt"/>
</dbReference>
<comment type="subcellular location">
    <subcellularLocation>
        <location evidence="1">Cell membrane</location>
        <topology evidence="1">Multi-pass membrane protein</topology>
    </subcellularLocation>
</comment>
<keyword evidence="8 15" id="KW-0472">Membrane</keyword>
<evidence type="ECO:0000256" key="13">
    <source>
        <dbReference type="ARBA" id="ARBA00082552"/>
    </source>
</evidence>
<dbReference type="Gene3D" id="1.20.1070.10">
    <property type="entry name" value="Rhodopsin 7-helix transmembrane proteins"/>
    <property type="match status" value="1"/>
</dbReference>
<feature type="transmembrane region" description="Helical" evidence="15">
    <location>
        <begin position="166"/>
        <end position="188"/>
    </location>
</feature>
<feature type="transmembrane region" description="Helical" evidence="15">
    <location>
        <begin position="228"/>
        <end position="251"/>
    </location>
</feature>
<reference evidence="17" key="3">
    <citation type="submission" date="2025-09" db="UniProtKB">
        <authorList>
            <consortium name="Ensembl"/>
        </authorList>
    </citation>
    <scope>IDENTIFICATION</scope>
</reference>
<evidence type="ECO:0000256" key="2">
    <source>
        <dbReference type="ARBA" id="ARBA00016040"/>
    </source>
</evidence>
<dbReference type="PRINTS" id="PR00529">
    <property type="entry name" value="GNADOTRPHINR"/>
</dbReference>
<feature type="transmembrane region" description="Helical" evidence="15">
    <location>
        <begin position="77"/>
        <end position="97"/>
    </location>
</feature>
<evidence type="ECO:0000256" key="14">
    <source>
        <dbReference type="SAM" id="MobiDB-lite"/>
    </source>
</evidence>
<dbReference type="Pfam" id="PF00001">
    <property type="entry name" value="7tm_1"/>
    <property type="match status" value="1"/>
</dbReference>
<evidence type="ECO:0000256" key="8">
    <source>
        <dbReference type="ARBA" id="ARBA00023136"/>
    </source>
</evidence>
<keyword evidence="3" id="KW-1003">Cell membrane</keyword>
<feature type="region of interest" description="Disordered" evidence="14">
    <location>
        <begin position="1"/>
        <end position="29"/>
    </location>
</feature>
<evidence type="ECO:0000256" key="6">
    <source>
        <dbReference type="ARBA" id="ARBA00022989"/>
    </source>
</evidence>
<keyword evidence="6 15" id="KW-1133">Transmembrane helix</keyword>
<keyword evidence="5 15" id="KW-0812">Transmembrane</keyword>
<dbReference type="Proteomes" id="UP000694400">
    <property type="component" value="Chromosome 32"/>
</dbReference>
<protein>
    <recommendedName>
        <fullName evidence="2">Gonadotropin-releasing hormone receptor</fullName>
    </recommendedName>
    <alternativeName>
        <fullName evidence="13">Type II GnRH receptor</fullName>
    </alternativeName>
</protein>
<accession>A0A8B9SYR6</accession>
<dbReference type="GO" id="GO:0032870">
    <property type="term" value="P:cellular response to hormone stimulus"/>
    <property type="evidence" value="ECO:0007669"/>
    <property type="project" value="TreeGrafter"/>
</dbReference>
<evidence type="ECO:0000256" key="15">
    <source>
        <dbReference type="SAM" id="Phobius"/>
    </source>
</evidence>
<evidence type="ECO:0000256" key="11">
    <source>
        <dbReference type="ARBA" id="ARBA00023180"/>
    </source>
</evidence>
<keyword evidence="10" id="KW-0675">Receptor</keyword>
<dbReference type="PANTHER" id="PTHR24241">
    <property type="entry name" value="NEUROPEPTIDE RECEPTOR-RELATED G-PROTEIN COUPLED RECEPTOR"/>
    <property type="match status" value="1"/>
</dbReference>
<dbReference type="Ensembl" id="ENSAPLT00020014356.1">
    <property type="protein sequence ID" value="ENSAPLP00020013321.1"/>
    <property type="gene ID" value="ENSAPLG00020009783.1"/>
</dbReference>
<keyword evidence="9" id="KW-1015">Disulfide bond</keyword>
<dbReference type="InterPro" id="IPR000276">
    <property type="entry name" value="GPCR_Rhodpsn"/>
</dbReference>
<dbReference type="PROSITE" id="PS50262">
    <property type="entry name" value="G_PROTEIN_RECEP_F1_2"/>
    <property type="match status" value="1"/>
</dbReference>
<sequence>GGRAGSGGGDNTLGTQGQTDPRGSSAGGGWGGGSRVRLLMANLAAADLLVTVVVMPLDAAWNATVQWYGGEAACRGLMFLKLAAMYASAFVTVVIALDRHAAIVTPLAVGGAERRNKALLGAAWGLSALLALPQAFVFHTVSRSRPRRFVQCATVGSFGAHWQETLYNMFTFACLFLLPLLVMVLCYGRILAAISGRMKEAASSRDFQLRRSYNHIPRARMRTLRMSIAIVLTFIVCWTPYYLLGLWYWFSPEMLTRQKVPPALSHILFLFGLFNTCLDPLVYGLFTVHFRRELRRACRCGRRRQEQDGGEAALTTGSFRASTAAGRAGSSLGGTGSSLGGAESHELGALGRRCELCRRRTVESFM</sequence>
<feature type="transmembrane region" description="Helical" evidence="15">
    <location>
        <begin position="263"/>
        <end position="286"/>
    </location>
</feature>
<evidence type="ECO:0000313" key="17">
    <source>
        <dbReference type="Ensembl" id="ENSAPLP00020013321.1"/>
    </source>
</evidence>
<feature type="transmembrane region" description="Helical" evidence="15">
    <location>
        <begin position="118"/>
        <end position="138"/>
    </location>
</feature>
<evidence type="ECO:0000256" key="4">
    <source>
        <dbReference type="ARBA" id="ARBA00022553"/>
    </source>
</evidence>
<keyword evidence="12" id="KW-0807">Transducer</keyword>
<reference evidence="17" key="2">
    <citation type="submission" date="2025-08" db="UniProtKB">
        <authorList>
            <consortium name="Ensembl"/>
        </authorList>
    </citation>
    <scope>IDENTIFICATION</scope>
</reference>
<keyword evidence="11" id="KW-0325">Glycoprotein</keyword>
<evidence type="ECO:0000256" key="1">
    <source>
        <dbReference type="ARBA" id="ARBA00004651"/>
    </source>
</evidence>
<evidence type="ECO:0000256" key="5">
    <source>
        <dbReference type="ARBA" id="ARBA00022692"/>
    </source>
</evidence>
<organism evidence="17 18">
    <name type="scientific">Anas platyrhynchos</name>
    <name type="common">Mallard</name>
    <name type="synonym">Anas boschas</name>
    <dbReference type="NCBI Taxonomy" id="8839"/>
    <lineage>
        <taxon>Eukaryota</taxon>
        <taxon>Metazoa</taxon>
        <taxon>Chordata</taxon>
        <taxon>Craniata</taxon>
        <taxon>Vertebrata</taxon>
        <taxon>Euteleostomi</taxon>
        <taxon>Archelosauria</taxon>
        <taxon>Archosauria</taxon>
        <taxon>Dinosauria</taxon>
        <taxon>Saurischia</taxon>
        <taxon>Theropoda</taxon>
        <taxon>Coelurosauria</taxon>
        <taxon>Aves</taxon>
        <taxon>Neognathae</taxon>
        <taxon>Galloanserae</taxon>
        <taxon>Anseriformes</taxon>
        <taxon>Anatidae</taxon>
        <taxon>Anatinae</taxon>
        <taxon>Anas</taxon>
    </lineage>
</organism>
<dbReference type="GO" id="GO:0042277">
    <property type="term" value="F:peptide binding"/>
    <property type="evidence" value="ECO:0007669"/>
    <property type="project" value="TreeGrafter"/>
</dbReference>
<evidence type="ECO:0000256" key="9">
    <source>
        <dbReference type="ARBA" id="ARBA00023157"/>
    </source>
</evidence>
<dbReference type="GO" id="GO:0005886">
    <property type="term" value="C:plasma membrane"/>
    <property type="evidence" value="ECO:0007669"/>
    <property type="project" value="UniProtKB-SubCell"/>
</dbReference>
<name>A0A8B9SYR6_ANAPL</name>
<dbReference type="AlphaFoldDB" id="A0A8B9SYR6"/>
<evidence type="ECO:0000313" key="18">
    <source>
        <dbReference type="Proteomes" id="UP000694400"/>
    </source>
</evidence>
<dbReference type="FunFam" id="1.20.1070.10:FF:000199">
    <property type="entry name" value="Gonadotropin-releasing hormone II receptor"/>
    <property type="match status" value="1"/>
</dbReference>
<dbReference type="GO" id="GO:0004930">
    <property type="term" value="F:G protein-coupled receptor activity"/>
    <property type="evidence" value="ECO:0007669"/>
    <property type="project" value="UniProtKB-KW"/>
</dbReference>
<dbReference type="GO" id="GO:0016500">
    <property type="term" value="F:protein-hormone receptor activity"/>
    <property type="evidence" value="ECO:0007669"/>
    <property type="project" value="InterPro"/>
</dbReference>
<reference evidence="17" key="1">
    <citation type="submission" date="2019-08" db="EMBL/GenBank/DDBJ databases">
        <title>Three high-quality genomes provides insights into domestication of ducks.</title>
        <authorList>
            <person name="Hou Z.C."/>
            <person name="Zhu F."/>
            <person name="Yin Z.T."/>
            <person name="Zhang F."/>
        </authorList>
    </citation>
    <scope>NUCLEOTIDE SEQUENCE [LARGE SCALE GENOMIC DNA]</scope>
</reference>